<dbReference type="UniPathway" id="UPA00124"/>
<comment type="function">
    <text evidence="2">Catalyzes the reduction of dTDP-6-deoxy-L-lyxo-4-hexulose to yield dTDP-L-rhamnose.</text>
</comment>
<proteinExistence type="inferred from homology"/>
<sequence>MSDGAVVVVGRGLIGALTAARLRAAGHEVVTMARTGADVCLDLADPDGFRTALSRLRPETVILTHGPSDVTWIESNEAEAARAHVGTAEVVAEQGVRTVLVSTDNVFSGAEGRRRPSDAIAPANAYGRVKAAAERVLLGAGGHLVLRVSLVYGWTGAAHRTTYGQRCLEAAASRQKLPAPADQSFTPIHVDDVAGVLTSVCRDGRTGLAHLAGPLELSRFDFARTAYRLAGAPEALVRPCLRADTEWASRPRFSSLACDDFGHLPMTPEEGLARMLGEAAA</sequence>
<dbReference type="GO" id="GO:0048269">
    <property type="term" value="C:methionine adenosyltransferase complex"/>
    <property type="evidence" value="ECO:0007669"/>
    <property type="project" value="TreeGrafter"/>
</dbReference>
<evidence type="ECO:0000256" key="2">
    <source>
        <dbReference type="RuleBase" id="RU364082"/>
    </source>
</evidence>
<feature type="domain" description="RmlD-like substrate binding" evidence="3">
    <location>
        <begin position="10"/>
        <end position="264"/>
    </location>
</feature>
<dbReference type="GO" id="GO:0048270">
    <property type="term" value="F:methionine adenosyltransferase regulator activity"/>
    <property type="evidence" value="ECO:0007669"/>
    <property type="project" value="TreeGrafter"/>
</dbReference>
<evidence type="ECO:0000313" key="5">
    <source>
        <dbReference type="Proteomes" id="UP000481360"/>
    </source>
</evidence>
<accession>A0A7C9RUN2</accession>
<dbReference type="GO" id="GO:0008831">
    <property type="term" value="F:dTDP-4-dehydrorhamnose reductase activity"/>
    <property type="evidence" value="ECO:0007669"/>
    <property type="project" value="UniProtKB-EC"/>
</dbReference>
<dbReference type="InterPro" id="IPR005913">
    <property type="entry name" value="dTDP_dehydrorham_reduct"/>
</dbReference>
<keyword evidence="2" id="KW-0560">Oxidoreductase</keyword>
<dbReference type="GO" id="GO:0019305">
    <property type="term" value="P:dTDP-rhamnose biosynthetic process"/>
    <property type="evidence" value="ECO:0007669"/>
    <property type="project" value="UniProtKB-UniPathway"/>
</dbReference>
<dbReference type="Gene3D" id="3.40.50.720">
    <property type="entry name" value="NAD(P)-binding Rossmann-like Domain"/>
    <property type="match status" value="1"/>
</dbReference>
<dbReference type="AlphaFoldDB" id="A0A7C9RUN2"/>
<evidence type="ECO:0000256" key="1">
    <source>
        <dbReference type="ARBA" id="ARBA00010944"/>
    </source>
</evidence>
<dbReference type="InterPro" id="IPR036291">
    <property type="entry name" value="NAD(P)-bd_dom_sf"/>
</dbReference>
<reference evidence="4 5" key="1">
    <citation type="submission" date="2020-03" db="EMBL/GenBank/DDBJ databases">
        <title>Isolation and identification of active actinomycetes.</title>
        <authorList>
            <person name="Sun X."/>
        </authorList>
    </citation>
    <scope>NUCLEOTIDE SEQUENCE [LARGE SCALE GENOMIC DNA]</scope>
    <source>
        <strain evidence="4 5">NEAU-D13</strain>
    </source>
</reference>
<evidence type="ECO:0000313" key="4">
    <source>
        <dbReference type="EMBL" id="NGY63147.1"/>
    </source>
</evidence>
<comment type="pathway">
    <text evidence="2">Carbohydrate biosynthesis; dTDP-L-rhamnose biosynthesis.</text>
</comment>
<evidence type="ECO:0000259" key="3">
    <source>
        <dbReference type="Pfam" id="PF04321"/>
    </source>
</evidence>
<comment type="caution">
    <text evidence="4">The sequence shown here is derived from an EMBL/GenBank/DDBJ whole genome shotgun (WGS) entry which is preliminary data.</text>
</comment>
<dbReference type="EC" id="1.1.1.133" evidence="2"/>
<comment type="similarity">
    <text evidence="1 2">Belongs to the dTDP-4-dehydrorhamnose reductase family.</text>
</comment>
<name>A0A7C9RUN2_9PSEU</name>
<dbReference type="PANTHER" id="PTHR10491:SF4">
    <property type="entry name" value="METHIONINE ADENOSYLTRANSFERASE 2 SUBUNIT BETA"/>
    <property type="match status" value="1"/>
</dbReference>
<dbReference type="Pfam" id="PF04321">
    <property type="entry name" value="RmlD_sub_bind"/>
    <property type="match status" value="1"/>
</dbReference>
<dbReference type="InterPro" id="IPR029903">
    <property type="entry name" value="RmlD-like-bd"/>
</dbReference>
<dbReference type="GO" id="GO:0006556">
    <property type="term" value="P:S-adenosylmethionine biosynthetic process"/>
    <property type="evidence" value="ECO:0007669"/>
    <property type="project" value="TreeGrafter"/>
</dbReference>
<dbReference type="Proteomes" id="UP000481360">
    <property type="component" value="Unassembled WGS sequence"/>
</dbReference>
<organism evidence="4 5">
    <name type="scientific">Lentzea alba</name>
    <dbReference type="NCBI Taxonomy" id="2714351"/>
    <lineage>
        <taxon>Bacteria</taxon>
        <taxon>Bacillati</taxon>
        <taxon>Actinomycetota</taxon>
        <taxon>Actinomycetes</taxon>
        <taxon>Pseudonocardiales</taxon>
        <taxon>Pseudonocardiaceae</taxon>
        <taxon>Lentzea</taxon>
    </lineage>
</organism>
<protein>
    <recommendedName>
        <fullName evidence="2">dTDP-4-dehydrorhamnose reductase</fullName>
        <ecNumber evidence="2">1.1.1.133</ecNumber>
    </recommendedName>
</protein>
<keyword evidence="5" id="KW-1185">Reference proteome</keyword>
<dbReference type="SUPFAM" id="SSF51735">
    <property type="entry name" value="NAD(P)-binding Rossmann-fold domains"/>
    <property type="match status" value="1"/>
</dbReference>
<dbReference type="PANTHER" id="PTHR10491">
    <property type="entry name" value="DTDP-4-DEHYDRORHAMNOSE REDUCTASE"/>
    <property type="match status" value="1"/>
</dbReference>
<dbReference type="EMBL" id="JAAMPJ010000009">
    <property type="protein sequence ID" value="NGY63147.1"/>
    <property type="molecule type" value="Genomic_DNA"/>
</dbReference>
<dbReference type="RefSeq" id="WP_166051279.1">
    <property type="nucleotide sequence ID" value="NZ_JAAMPJ010000009.1"/>
</dbReference>
<gene>
    <name evidence="4" type="ORF">G7043_29935</name>
</gene>
<keyword evidence="2" id="KW-0521">NADP</keyword>